<dbReference type="InterPro" id="IPR000832">
    <property type="entry name" value="GPCR_2_secretin-like"/>
</dbReference>
<keyword evidence="2 6" id="KW-0812">Transmembrane</keyword>
<dbReference type="Pfam" id="PF00002">
    <property type="entry name" value="7tm_2"/>
    <property type="match status" value="1"/>
</dbReference>
<reference evidence="9" key="1">
    <citation type="submission" date="2013-04" db="EMBL/GenBank/DDBJ databases">
        <authorList>
            <person name="Qu J."/>
            <person name="Murali S.C."/>
            <person name="Bandaranaike D."/>
            <person name="Bellair M."/>
            <person name="Blankenburg K."/>
            <person name="Chao H."/>
            <person name="Dinh H."/>
            <person name="Doddapaneni H."/>
            <person name="Downs B."/>
            <person name="Dugan-Rocha S."/>
            <person name="Elkadiri S."/>
            <person name="Gnanaolivu R.D."/>
            <person name="Hernandez B."/>
            <person name="Javaid M."/>
            <person name="Jayaseelan J.C."/>
            <person name="Lee S."/>
            <person name="Li M."/>
            <person name="Ming W."/>
            <person name="Munidasa M."/>
            <person name="Muniz J."/>
            <person name="Nguyen L."/>
            <person name="Ongeri F."/>
            <person name="Osuji N."/>
            <person name="Pu L.-L."/>
            <person name="Puazo M."/>
            <person name="Qu C."/>
            <person name="Quiroz J."/>
            <person name="Raj R."/>
            <person name="Weissenberger G."/>
            <person name="Xin Y."/>
            <person name="Zou X."/>
            <person name="Han Y."/>
            <person name="Richards S."/>
            <person name="Worley K."/>
            <person name="Muzny D."/>
            <person name="Gibbs R."/>
        </authorList>
    </citation>
    <scope>NUCLEOTIDE SEQUENCE</scope>
    <source>
        <strain evidence="9">Sampled in the wild</strain>
    </source>
</reference>
<keyword evidence="4 6" id="KW-0472">Membrane</keyword>
<dbReference type="OrthoDB" id="8191206at2759"/>
<feature type="compositionally biased region" description="Polar residues" evidence="5">
    <location>
        <begin position="622"/>
        <end position="633"/>
    </location>
</feature>
<accession>A0A8K0KH43</accession>
<feature type="transmembrane region" description="Helical" evidence="6">
    <location>
        <begin position="330"/>
        <end position="349"/>
    </location>
</feature>
<dbReference type="PANTHER" id="PTHR46953:SF1">
    <property type="entry name" value="G-PROTEIN COUPLED RECEPTOR MTH-LIKE 1-RELATED"/>
    <property type="match status" value="1"/>
</dbReference>
<dbReference type="PANTHER" id="PTHR46953">
    <property type="entry name" value="G-PROTEIN COUPLED RECEPTOR MTH-LIKE 1-RELATED"/>
    <property type="match status" value="1"/>
</dbReference>
<feature type="transmembrane region" description="Helical" evidence="6">
    <location>
        <begin position="361"/>
        <end position="394"/>
    </location>
</feature>
<dbReference type="CDD" id="cd15039">
    <property type="entry name" value="7tmB3_Methuselah-like"/>
    <property type="match status" value="1"/>
</dbReference>
<evidence type="ECO:0000259" key="8">
    <source>
        <dbReference type="PROSITE" id="PS50261"/>
    </source>
</evidence>
<dbReference type="GO" id="GO:0007166">
    <property type="term" value="P:cell surface receptor signaling pathway"/>
    <property type="evidence" value="ECO:0007669"/>
    <property type="project" value="InterPro"/>
</dbReference>
<dbReference type="PROSITE" id="PS50261">
    <property type="entry name" value="G_PROTEIN_RECEP_F2_4"/>
    <property type="match status" value="1"/>
</dbReference>
<feature type="transmembrane region" description="Helical" evidence="6">
    <location>
        <begin position="462"/>
        <end position="485"/>
    </location>
</feature>
<dbReference type="InterPro" id="IPR017981">
    <property type="entry name" value="GPCR_2-like_7TM"/>
</dbReference>
<organism evidence="9 10">
    <name type="scientific">Ladona fulva</name>
    <name type="common">Scarce chaser dragonfly</name>
    <name type="synonym">Libellula fulva</name>
    <dbReference type="NCBI Taxonomy" id="123851"/>
    <lineage>
        <taxon>Eukaryota</taxon>
        <taxon>Metazoa</taxon>
        <taxon>Ecdysozoa</taxon>
        <taxon>Arthropoda</taxon>
        <taxon>Hexapoda</taxon>
        <taxon>Insecta</taxon>
        <taxon>Pterygota</taxon>
        <taxon>Palaeoptera</taxon>
        <taxon>Odonata</taxon>
        <taxon>Epiprocta</taxon>
        <taxon>Anisoptera</taxon>
        <taxon>Libelluloidea</taxon>
        <taxon>Libellulidae</taxon>
        <taxon>Ladona</taxon>
    </lineage>
</organism>
<keyword evidence="3 6" id="KW-1133">Transmembrane helix</keyword>
<dbReference type="PRINTS" id="PR00249">
    <property type="entry name" value="GPCRSECRETIN"/>
</dbReference>
<dbReference type="Proteomes" id="UP000792457">
    <property type="component" value="Unassembled WGS sequence"/>
</dbReference>
<feature type="compositionally biased region" description="Polar residues" evidence="5">
    <location>
        <begin position="658"/>
        <end position="667"/>
    </location>
</feature>
<gene>
    <name evidence="9" type="ORF">J437_LFUL015527</name>
</gene>
<evidence type="ECO:0000256" key="1">
    <source>
        <dbReference type="ARBA" id="ARBA00004141"/>
    </source>
</evidence>
<dbReference type="GO" id="GO:0004930">
    <property type="term" value="F:G protein-coupled receptor activity"/>
    <property type="evidence" value="ECO:0007669"/>
    <property type="project" value="InterPro"/>
</dbReference>
<name>A0A8K0KH43_LADFU</name>
<feature type="transmembrane region" description="Helical" evidence="6">
    <location>
        <begin position="415"/>
        <end position="438"/>
    </location>
</feature>
<reference evidence="9" key="2">
    <citation type="submission" date="2017-10" db="EMBL/GenBank/DDBJ databases">
        <title>Ladona fulva Genome sequencing and assembly.</title>
        <authorList>
            <person name="Murali S."/>
            <person name="Richards S."/>
            <person name="Bandaranaike D."/>
            <person name="Bellair M."/>
            <person name="Blankenburg K."/>
            <person name="Chao H."/>
            <person name="Dinh H."/>
            <person name="Doddapaneni H."/>
            <person name="Dugan-Rocha S."/>
            <person name="Elkadiri S."/>
            <person name="Gnanaolivu R."/>
            <person name="Hernandez B."/>
            <person name="Skinner E."/>
            <person name="Javaid M."/>
            <person name="Lee S."/>
            <person name="Li M."/>
            <person name="Ming W."/>
            <person name="Munidasa M."/>
            <person name="Muniz J."/>
            <person name="Nguyen L."/>
            <person name="Hughes D."/>
            <person name="Osuji N."/>
            <person name="Pu L.-L."/>
            <person name="Puazo M."/>
            <person name="Qu C."/>
            <person name="Quiroz J."/>
            <person name="Raj R."/>
            <person name="Weissenberger G."/>
            <person name="Xin Y."/>
            <person name="Zou X."/>
            <person name="Han Y."/>
            <person name="Worley K."/>
            <person name="Muzny D."/>
            <person name="Gibbs R."/>
        </authorList>
    </citation>
    <scope>NUCLEOTIDE SEQUENCE</scope>
    <source>
        <strain evidence="9">Sampled in the wild</strain>
    </source>
</reference>
<comment type="subcellular location">
    <subcellularLocation>
        <location evidence="1">Membrane</location>
        <topology evidence="1">Multi-pass membrane protein</topology>
    </subcellularLocation>
</comment>
<feature type="signal peptide" evidence="7">
    <location>
        <begin position="1"/>
        <end position="15"/>
    </location>
</feature>
<feature type="domain" description="G-protein coupled receptors family 2 profile 2" evidence="8">
    <location>
        <begin position="292"/>
        <end position="565"/>
    </location>
</feature>
<evidence type="ECO:0000256" key="6">
    <source>
        <dbReference type="SAM" id="Phobius"/>
    </source>
</evidence>
<dbReference type="AlphaFoldDB" id="A0A8K0KH43"/>
<keyword evidence="7" id="KW-0732">Signal</keyword>
<feature type="transmembrane region" description="Helical" evidence="6">
    <location>
        <begin position="542"/>
        <end position="563"/>
    </location>
</feature>
<keyword evidence="10" id="KW-1185">Reference proteome</keyword>
<protein>
    <recommendedName>
        <fullName evidence="8">G-protein coupled receptors family 2 profile 2 domain-containing protein</fullName>
    </recommendedName>
</protein>
<dbReference type="InterPro" id="IPR052808">
    <property type="entry name" value="GPCR_Mth-like"/>
</dbReference>
<feature type="region of interest" description="Disordered" evidence="5">
    <location>
        <begin position="583"/>
        <end position="602"/>
    </location>
</feature>
<feature type="region of interest" description="Disordered" evidence="5">
    <location>
        <begin position="614"/>
        <end position="680"/>
    </location>
</feature>
<evidence type="ECO:0000256" key="5">
    <source>
        <dbReference type="SAM" id="MobiDB-lite"/>
    </source>
</evidence>
<feature type="chain" id="PRO_5035460780" description="G-protein coupled receptors family 2 profile 2 domain-containing protein" evidence="7">
    <location>
        <begin position="16"/>
        <end position="680"/>
    </location>
</feature>
<sequence>MPLLLLCVFAVAAAAAPEASPTINKCCALDEILQPVSLECMTLDAQKILHKEASWMPSIFSPTERTLVSVPPEWKIEAPRRPPCVSPLVQRTARLSPTFLLFTNRSLLMNSPPLGFLHPNNFCLDAAGDSAGPEAELVAIVCLPLKYHPESSDSLGFYPEEDRPAEVRKCCGNRGAFNETANACIVVLSEMGSWSAPSPLRTVEGYPSCTGDDDFVLLDESGDAYASISTEDGSLMVGTSKISPDEFCVERVVLEGRDPSSPVPPPRIFVCSNVLPTPPMTDVVPYDHHDLRYTLYPIGLILSAIFLAATLAVGYILPKTHHALHWRCQTGHVASLLVGDILLAATQIAGPSVKPGVCVALGLISVFFILGVFMHYFFLAAFFWLNTMCFNIWWTFRDLRPASLDKGQELCRFRAYSLYAWGAPLFITGLGLTLDLAATDVNGPLRPRFGERRCWFYGDMEIFAYFYGPVGALLLVNLVLFLATARELTCGLWRREVAKSSPHGEGADRATLGRVCLKLVVVMGVTWVADVISWAVGGPAHAWYATDLINAFQGVLIFAVVGCQPQVWAALRRMWCCRGVGGNGQRRRELGDRAAHDDDDDYDESGAVGRFCRGGAGGGVTSSGRPVSSTTSEAGPFGSSPPHSLTWEGDVSHKENSIHQNSNSNGTKIIDKKEDKETLC</sequence>
<evidence type="ECO:0000256" key="3">
    <source>
        <dbReference type="ARBA" id="ARBA00022989"/>
    </source>
</evidence>
<feature type="transmembrane region" description="Helical" evidence="6">
    <location>
        <begin position="515"/>
        <end position="536"/>
    </location>
</feature>
<feature type="transmembrane region" description="Helical" evidence="6">
    <location>
        <begin position="295"/>
        <end position="318"/>
    </location>
</feature>
<evidence type="ECO:0000256" key="7">
    <source>
        <dbReference type="SAM" id="SignalP"/>
    </source>
</evidence>
<proteinExistence type="predicted"/>
<comment type="caution">
    <text evidence="9">The sequence shown here is derived from an EMBL/GenBank/DDBJ whole genome shotgun (WGS) entry which is preliminary data.</text>
</comment>
<dbReference type="EMBL" id="KZ308810">
    <property type="protein sequence ID" value="KAG8234417.1"/>
    <property type="molecule type" value="Genomic_DNA"/>
</dbReference>
<evidence type="ECO:0000256" key="2">
    <source>
        <dbReference type="ARBA" id="ARBA00022692"/>
    </source>
</evidence>
<dbReference type="GO" id="GO:0016020">
    <property type="term" value="C:membrane"/>
    <property type="evidence" value="ECO:0007669"/>
    <property type="project" value="UniProtKB-SubCell"/>
</dbReference>
<evidence type="ECO:0000313" key="10">
    <source>
        <dbReference type="Proteomes" id="UP000792457"/>
    </source>
</evidence>
<dbReference type="Gene3D" id="1.20.1070.10">
    <property type="entry name" value="Rhodopsin 7-helix transmembrane proteins"/>
    <property type="match status" value="1"/>
</dbReference>
<evidence type="ECO:0000313" key="9">
    <source>
        <dbReference type="EMBL" id="KAG8234417.1"/>
    </source>
</evidence>
<feature type="compositionally biased region" description="Basic and acidic residues" evidence="5">
    <location>
        <begin position="669"/>
        <end position="680"/>
    </location>
</feature>
<evidence type="ECO:0000256" key="4">
    <source>
        <dbReference type="ARBA" id="ARBA00023136"/>
    </source>
</evidence>
<feature type="compositionally biased region" description="Basic and acidic residues" evidence="5">
    <location>
        <begin position="586"/>
        <end position="596"/>
    </location>
</feature>